<dbReference type="Pfam" id="PF02752">
    <property type="entry name" value="Arrestin_C"/>
    <property type="match status" value="1"/>
</dbReference>
<dbReference type="InterPro" id="IPR014756">
    <property type="entry name" value="Ig_E-set"/>
</dbReference>
<dbReference type="InterPro" id="IPR014752">
    <property type="entry name" value="Arrestin-like_C"/>
</dbReference>
<dbReference type="Pfam" id="PF00339">
    <property type="entry name" value="Arrestin_N"/>
    <property type="match status" value="1"/>
</dbReference>
<proteinExistence type="predicted"/>
<evidence type="ECO:0000313" key="5">
    <source>
        <dbReference type="Proteomes" id="UP000613177"/>
    </source>
</evidence>
<evidence type="ECO:0000256" key="1">
    <source>
        <dbReference type="SAM" id="MobiDB-lite"/>
    </source>
</evidence>
<evidence type="ECO:0000259" key="2">
    <source>
        <dbReference type="Pfam" id="PF00339"/>
    </source>
</evidence>
<gene>
    <name evidence="4" type="ORF">INT48_004085</name>
</gene>
<feature type="region of interest" description="Disordered" evidence="1">
    <location>
        <begin position="399"/>
        <end position="468"/>
    </location>
</feature>
<dbReference type="SUPFAM" id="SSF81296">
    <property type="entry name" value="E set domains"/>
    <property type="match status" value="1"/>
</dbReference>
<evidence type="ECO:0000259" key="3">
    <source>
        <dbReference type="Pfam" id="PF02752"/>
    </source>
</evidence>
<comment type="caution">
    <text evidence="4">The sequence shown here is derived from an EMBL/GenBank/DDBJ whole genome shotgun (WGS) entry which is preliminary data.</text>
</comment>
<dbReference type="EMBL" id="JAEPRE010000288">
    <property type="protein sequence ID" value="KAG2229292.1"/>
    <property type="molecule type" value="Genomic_DNA"/>
</dbReference>
<feature type="domain" description="Arrestin-like N-terminal" evidence="2">
    <location>
        <begin position="11"/>
        <end position="142"/>
    </location>
</feature>
<feature type="compositionally biased region" description="Pro residues" evidence="1">
    <location>
        <begin position="367"/>
        <end position="381"/>
    </location>
</feature>
<feature type="region of interest" description="Disordered" evidence="1">
    <location>
        <begin position="559"/>
        <end position="626"/>
    </location>
</feature>
<protein>
    <recommendedName>
        <fullName evidence="6">Arrestin C-terminal-like domain-containing protein</fullName>
    </recommendedName>
</protein>
<feature type="compositionally biased region" description="Low complexity" evidence="1">
    <location>
        <begin position="617"/>
        <end position="626"/>
    </location>
</feature>
<dbReference type="InterPro" id="IPR011022">
    <property type="entry name" value="Arrestin_C-like"/>
</dbReference>
<evidence type="ECO:0008006" key="6">
    <source>
        <dbReference type="Google" id="ProtNLM"/>
    </source>
</evidence>
<feature type="region of interest" description="Disordered" evidence="1">
    <location>
        <begin position="515"/>
        <end position="537"/>
    </location>
</feature>
<feature type="region of interest" description="Disordered" evidence="1">
    <location>
        <begin position="362"/>
        <end position="381"/>
    </location>
</feature>
<dbReference type="AlphaFoldDB" id="A0A8H7SHD3"/>
<reference evidence="4" key="1">
    <citation type="submission" date="2021-01" db="EMBL/GenBank/DDBJ databases">
        <title>Metabolic potential, ecology and presence of endohyphal bacteria is reflected in genomic diversity of Mucoromycotina.</title>
        <authorList>
            <person name="Muszewska A."/>
            <person name="Okrasinska A."/>
            <person name="Steczkiewicz K."/>
            <person name="Drgas O."/>
            <person name="Orlowska M."/>
            <person name="Perlinska-Lenart U."/>
            <person name="Aleksandrzak-Piekarczyk T."/>
            <person name="Szatraj K."/>
            <person name="Zielenkiewicz U."/>
            <person name="Pilsyk S."/>
            <person name="Malc E."/>
            <person name="Mieczkowski P."/>
            <person name="Kruszewska J.S."/>
            <person name="Biernat P."/>
            <person name="Pawlowska J."/>
        </authorList>
    </citation>
    <scope>NUCLEOTIDE SEQUENCE</scope>
    <source>
        <strain evidence="4">WA0000018081</strain>
    </source>
</reference>
<accession>A0A8H7SHD3</accession>
<keyword evidence="5" id="KW-1185">Reference proteome</keyword>
<evidence type="ECO:0000313" key="4">
    <source>
        <dbReference type="EMBL" id="KAG2229292.1"/>
    </source>
</evidence>
<sequence length="626" mass="70009">MTDLFKNRESEFYIDLKQERYFFPGEDVSGDIVLDLKKETKTKNIQVLLEGLVELGGRTIVLFSKSVLTAEAPEGEKYHTLDPHTHRFPFMITIPTSEECKVPSTLEISKLLKVSYRLTATYNKSFTMFSASATCFINVLENINVESPEYRNDFKVEKELYLTGAHKPVRVSTIIGKRAAVKGDTVPISIKIEHIGVMVRDKAISVQLLRSVYYGRNMTELFGPKVLKEVTANIEISGPVSFTKTFNLNLAIPKDTCPTVYKSGQSFKIEYTIHVSVNLNEENPYRKETSQEFVLFNLPFTVGTCPKLTFNIDDDEDEDEEDSYKETQADDISIHSSEYDQVTETMKHLELDVETPIEMVQQKPNPRYTPPKPSYIPPPPPMVTSQPTVDIKEDVFYKPDSRSPINENQHPLPILTATPSSPPPPAKPLDETESTTVPVESELTATNSGGSSPAPVKSSPQLPFYQPAFNTIESPPLEQTVIPPSPYKSNNAMSPSEIFNNYNPGAPGRDNMMKMQHSSSTSTTATGSTLGRHDSSHWVVRNPDTSAPPISPVMGNLPPALPLRPSRSSDIRTVSPEPDNKYHLPTFTGMPVPEPSPHFNQTQYSHSPHYQGPPPQHQSYPYYPNN</sequence>
<dbReference type="Gene3D" id="2.60.40.640">
    <property type="match status" value="2"/>
</dbReference>
<name>A0A8H7SHD3_9FUNG</name>
<feature type="domain" description="Arrestin C-terminal-like" evidence="3">
    <location>
        <begin position="167"/>
        <end position="306"/>
    </location>
</feature>
<dbReference type="Proteomes" id="UP000613177">
    <property type="component" value="Unassembled WGS sequence"/>
</dbReference>
<feature type="compositionally biased region" description="Low complexity" evidence="1">
    <location>
        <begin position="434"/>
        <end position="444"/>
    </location>
</feature>
<dbReference type="InterPro" id="IPR011021">
    <property type="entry name" value="Arrestin-like_N"/>
</dbReference>
<feature type="compositionally biased region" description="Low complexity" evidence="1">
    <location>
        <begin position="518"/>
        <end position="529"/>
    </location>
</feature>
<organism evidence="4 5">
    <name type="scientific">Thamnidium elegans</name>
    <dbReference type="NCBI Taxonomy" id="101142"/>
    <lineage>
        <taxon>Eukaryota</taxon>
        <taxon>Fungi</taxon>
        <taxon>Fungi incertae sedis</taxon>
        <taxon>Mucoromycota</taxon>
        <taxon>Mucoromycotina</taxon>
        <taxon>Mucoromycetes</taxon>
        <taxon>Mucorales</taxon>
        <taxon>Mucorineae</taxon>
        <taxon>Mucoraceae</taxon>
        <taxon>Thamnidium</taxon>
    </lineage>
</organism>